<name>A0A432WU58_9GAMM</name>
<dbReference type="RefSeq" id="WP_126806405.1">
    <property type="nucleotide sequence ID" value="NZ_PIPP01000002.1"/>
</dbReference>
<dbReference type="SUPFAM" id="SSF159270">
    <property type="entry name" value="YmcC-like"/>
    <property type="match status" value="1"/>
</dbReference>
<evidence type="ECO:0000313" key="2">
    <source>
        <dbReference type="Proteomes" id="UP000286934"/>
    </source>
</evidence>
<gene>
    <name evidence="1" type="ORF">CWE13_04815</name>
</gene>
<dbReference type="Pfam" id="PF11102">
    <property type="entry name" value="YjbF"/>
    <property type="match status" value="1"/>
</dbReference>
<proteinExistence type="predicted"/>
<dbReference type="InterPro" id="IPR021308">
    <property type="entry name" value="GfcB"/>
</dbReference>
<dbReference type="InterPro" id="IPR023373">
    <property type="entry name" value="YmcC_sf"/>
</dbReference>
<evidence type="ECO:0000313" key="1">
    <source>
        <dbReference type="EMBL" id="RUO37289.1"/>
    </source>
</evidence>
<keyword evidence="2" id="KW-1185">Reference proteome</keyword>
<sequence>MAAGLLILPTLTACTSAYQDFYDSVEYALESYKAEDVVLSAEAIEEFPYSGLYIRRGDNRQALIVLGFIDREAGRRQHSWISADNITIVTENGRIIKTIGQTEAISSSELGNHDILAISNRDKDPLHCIILERQQCPTTYSREIDYLDRNRARSTYAESTFNVSAEQQTITLPRGERNVYHVTETGTFSPSGKTFQNEFWLEADGHVVRSIQHLTPGEKPIMLEQVKWVGRDE</sequence>
<comment type="caution">
    <text evidence="1">The sequence shown here is derived from an EMBL/GenBank/DDBJ whole genome shotgun (WGS) entry which is preliminary data.</text>
</comment>
<reference evidence="2" key="1">
    <citation type="journal article" date="2018" name="Front. Microbiol.">
        <title>Genome-Based Analysis Reveals the Taxonomy and Diversity of the Family Idiomarinaceae.</title>
        <authorList>
            <person name="Liu Y."/>
            <person name="Lai Q."/>
            <person name="Shao Z."/>
        </authorList>
    </citation>
    <scope>NUCLEOTIDE SEQUENCE [LARGE SCALE GENOMIC DNA]</scope>
    <source>
        <strain evidence="2">AIS</strain>
    </source>
</reference>
<keyword evidence="1" id="KW-0449">Lipoprotein</keyword>
<dbReference type="Gene3D" id="2.40.360.10">
    <property type="entry name" value="YmcC-like"/>
    <property type="match status" value="1"/>
</dbReference>
<accession>A0A432WU58</accession>
<dbReference type="AlphaFoldDB" id="A0A432WU58"/>
<dbReference type="EMBL" id="PIPP01000002">
    <property type="protein sequence ID" value="RUO37289.1"/>
    <property type="molecule type" value="Genomic_DNA"/>
</dbReference>
<dbReference type="Proteomes" id="UP000286934">
    <property type="component" value="Unassembled WGS sequence"/>
</dbReference>
<organism evidence="1 2">
    <name type="scientific">Aliidiomarina shirensis</name>
    <dbReference type="NCBI Taxonomy" id="1048642"/>
    <lineage>
        <taxon>Bacteria</taxon>
        <taxon>Pseudomonadati</taxon>
        <taxon>Pseudomonadota</taxon>
        <taxon>Gammaproteobacteria</taxon>
        <taxon>Alteromonadales</taxon>
        <taxon>Idiomarinaceae</taxon>
        <taxon>Aliidiomarina</taxon>
    </lineage>
</organism>
<protein>
    <submittedName>
        <fullName evidence="1">YjbF family lipoprotein</fullName>
    </submittedName>
</protein>
<dbReference type="OrthoDB" id="6240809at2"/>